<evidence type="ECO:0000313" key="3">
    <source>
        <dbReference type="Proteomes" id="UP001597213"/>
    </source>
</evidence>
<dbReference type="RefSeq" id="WP_379143512.1">
    <property type="nucleotide sequence ID" value="NZ_JBHUEN010000043.1"/>
</dbReference>
<protein>
    <submittedName>
        <fullName evidence="2">DUF6638 family protein</fullName>
    </submittedName>
</protein>
<organism evidence="2 3">
    <name type="scientific">Paracoccus pacificus</name>
    <dbReference type="NCBI Taxonomy" id="1463598"/>
    <lineage>
        <taxon>Bacteria</taxon>
        <taxon>Pseudomonadati</taxon>
        <taxon>Pseudomonadota</taxon>
        <taxon>Alphaproteobacteria</taxon>
        <taxon>Rhodobacterales</taxon>
        <taxon>Paracoccaceae</taxon>
        <taxon>Paracoccus</taxon>
    </lineage>
</organism>
<dbReference type="EMBL" id="JBHUEN010000043">
    <property type="protein sequence ID" value="MFD1882729.1"/>
    <property type="molecule type" value="Genomic_DNA"/>
</dbReference>
<comment type="caution">
    <text evidence="2">The sequence shown here is derived from an EMBL/GenBank/DDBJ whole genome shotgun (WGS) entry which is preliminary data.</text>
</comment>
<dbReference type="Proteomes" id="UP001597213">
    <property type="component" value="Unassembled WGS sequence"/>
</dbReference>
<proteinExistence type="predicted"/>
<evidence type="ECO:0000313" key="2">
    <source>
        <dbReference type="EMBL" id="MFD1882729.1"/>
    </source>
</evidence>
<dbReference type="Pfam" id="PF20343">
    <property type="entry name" value="DUF6638"/>
    <property type="match status" value="1"/>
</dbReference>
<feature type="region of interest" description="Disordered" evidence="1">
    <location>
        <begin position="415"/>
        <end position="468"/>
    </location>
</feature>
<feature type="compositionally biased region" description="Low complexity" evidence="1">
    <location>
        <begin position="457"/>
        <end position="468"/>
    </location>
</feature>
<dbReference type="InterPro" id="IPR046578">
    <property type="entry name" value="DUF6638"/>
</dbReference>
<sequence length="468" mass="51012">MKRLIEKGLMFGNLVLVDSPAWVARYNRALEKLTGKTTDLTEFHIDLAGHSPEVGDALGDLDYLSPKGANRQFILLTTEQKTAPLLNPSISALRDILRRFIVENESQLLSLTARDAVLGEIEDHVWELATPADLAAVTQIKIIADTTGRHIAEADRMAALIERFRTEPGGWYDDVLIAQMITQAKSTGDVTRNPVHLGRVEFPIPDFHAEAFGGVYMIRSVPEPAMIFSDKTQLTNVPGLLSIAIEDRNLVAGWLARNGLAEPIATAHGTDAAAILRQKIDFVLVDAANRMGLDQGDGSRSDLRRAAARMGERLPPEIAGLAALLRWVETGGDWPVIDSSNPAYFHAIRATAGPARDVINMLLAEMAPQDVRNLYILNKPLFYRLYATWPEPKKEYVANLLSREYQMDKQGTRAALFGGEPDMRPPDPSPSTSGGNAVTGPWGSASSMRLNEAGLEGPAPAGPWGRAG</sequence>
<evidence type="ECO:0000256" key="1">
    <source>
        <dbReference type="SAM" id="MobiDB-lite"/>
    </source>
</evidence>
<reference evidence="3" key="1">
    <citation type="journal article" date="2019" name="Int. J. Syst. Evol. Microbiol.">
        <title>The Global Catalogue of Microorganisms (GCM) 10K type strain sequencing project: providing services to taxonomists for standard genome sequencing and annotation.</title>
        <authorList>
            <consortium name="The Broad Institute Genomics Platform"/>
            <consortium name="The Broad Institute Genome Sequencing Center for Infectious Disease"/>
            <person name="Wu L."/>
            <person name="Ma J."/>
        </authorList>
    </citation>
    <scope>NUCLEOTIDE SEQUENCE [LARGE SCALE GENOMIC DNA]</scope>
    <source>
        <strain evidence="3">CCUG 56029</strain>
    </source>
</reference>
<gene>
    <name evidence="2" type="ORF">ACFSCT_13475</name>
</gene>
<accession>A0ABW4R908</accession>
<keyword evidence="3" id="KW-1185">Reference proteome</keyword>
<name>A0ABW4R908_9RHOB</name>